<feature type="domain" description="Amino acid transporter transmembrane" evidence="6">
    <location>
        <begin position="1"/>
        <end position="147"/>
    </location>
</feature>
<evidence type="ECO:0000256" key="4">
    <source>
        <dbReference type="ARBA" id="ARBA00023136"/>
    </source>
</evidence>
<dbReference type="VEuPathDB" id="FungiDB:SI65_04357"/>
<name>A0A1E3BK20_ASPCR</name>
<dbReference type="OrthoDB" id="40134at2759"/>
<feature type="transmembrane region" description="Helical" evidence="5">
    <location>
        <begin position="124"/>
        <end position="148"/>
    </location>
</feature>
<evidence type="ECO:0000256" key="3">
    <source>
        <dbReference type="ARBA" id="ARBA00022989"/>
    </source>
</evidence>
<dbReference type="Proteomes" id="UP000094569">
    <property type="component" value="Unassembled WGS sequence"/>
</dbReference>
<gene>
    <name evidence="7" type="ORF">SI65_04357</name>
</gene>
<dbReference type="InterPro" id="IPR013057">
    <property type="entry name" value="AA_transpt_TM"/>
</dbReference>
<keyword evidence="8" id="KW-1185">Reference proteome</keyword>
<evidence type="ECO:0000256" key="1">
    <source>
        <dbReference type="ARBA" id="ARBA00004370"/>
    </source>
</evidence>
<comment type="caution">
    <text evidence="7">The sequence shown here is derived from an EMBL/GenBank/DDBJ whole genome shotgun (WGS) entry which is preliminary data.</text>
</comment>
<keyword evidence="2 5" id="KW-0812">Transmembrane</keyword>
<feature type="transmembrane region" description="Helical" evidence="5">
    <location>
        <begin position="6"/>
        <end position="26"/>
    </location>
</feature>
<keyword evidence="4 5" id="KW-0472">Membrane</keyword>
<feature type="transmembrane region" description="Helical" evidence="5">
    <location>
        <begin position="47"/>
        <end position="68"/>
    </location>
</feature>
<feature type="transmembrane region" description="Helical" evidence="5">
    <location>
        <begin position="80"/>
        <end position="103"/>
    </location>
</feature>
<reference evidence="7 8" key="1">
    <citation type="journal article" date="2016" name="BMC Genomics">
        <title>Comparative genomic and transcriptomic analyses of the Fuzhuan brick tea-fermentation fungus Aspergillus cristatus.</title>
        <authorList>
            <person name="Ge Y."/>
            <person name="Wang Y."/>
            <person name="Liu Y."/>
            <person name="Tan Y."/>
            <person name="Ren X."/>
            <person name="Zhang X."/>
            <person name="Hyde K.D."/>
            <person name="Liu Y."/>
            <person name="Liu Z."/>
        </authorList>
    </citation>
    <scope>NUCLEOTIDE SEQUENCE [LARGE SCALE GENOMIC DNA]</scope>
    <source>
        <strain evidence="7 8">GZAAS20.1005</strain>
    </source>
</reference>
<accession>A0A1E3BK20</accession>
<evidence type="ECO:0000259" key="6">
    <source>
        <dbReference type="Pfam" id="PF01490"/>
    </source>
</evidence>
<dbReference type="GO" id="GO:0016020">
    <property type="term" value="C:membrane"/>
    <property type="evidence" value="ECO:0007669"/>
    <property type="project" value="UniProtKB-SubCell"/>
</dbReference>
<dbReference type="STRING" id="573508.A0A1E3BK20"/>
<protein>
    <recommendedName>
        <fullName evidence="6">Amino acid transporter transmembrane domain-containing protein</fullName>
    </recommendedName>
</protein>
<comment type="subcellular location">
    <subcellularLocation>
        <location evidence="1">Membrane</location>
    </subcellularLocation>
</comment>
<evidence type="ECO:0000313" key="7">
    <source>
        <dbReference type="EMBL" id="ODM21304.1"/>
    </source>
</evidence>
<dbReference type="AlphaFoldDB" id="A0A1E3BK20"/>
<evidence type="ECO:0000256" key="5">
    <source>
        <dbReference type="SAM" id="Phobius"/>
    </source>
</evidence>
<dbReference type="EMBL" id="JXNT01000003">
    <property type="protein sequence ID" value="ODM21304.1"/>
    <property type="molecule type" value="Genomic_DNA"/>
</dbReference>
<proteinExistence type="predicted"/>
<dbReference type="Pfam" id="PF01490">
    <property type="entry name" value="Aa_trans"/>
    <property type="match status" value="1"/>
</dbReference>
<organism evidence="7 8">
    <name type="scientific">Aspergillus cristatus</name>
    <name type="common">Chinese Fuzhuan brick tea-fermentation fungus</name>
    <name type="synonym">Eurotium cristatum</name>
    <dbReference type="NCBI Taxonomy" id="573508"/>
    <lineage>
        <taxon>Eukaryota</taxon>
        <taxon>Fungi</taxon>
        <taxon>Dikarya</taxon>
        <taxon>Ascomycota</taxon>
        <taxon>Pezizomycotina</taxon>
        <taxon>Eurotiomycetes</taxon>
        <taxon>Eurotiomycetidae</taxon>
        <taxon>Eurotiales</taxon>
        <taxon>Aspergillaceae</taxon>
        <taxon>Aspergillus</taxon>
        <taxon>Aspergillus subgen. Aspergillus</taxon>
    </lineage>
</organism>
<keyword evidence="3 5" id="KW-1133">Transmembrane helix</keyword>
<evidence type="ECO:0000256" key="2">
    <source>
        <dbReference type="ARBA" id="ARBA00022692"/>
    </source>
</evidence>
<evidence type="ECO:0000313" key="8">
    <source>
        <dbReference type="Proteomes" id="UP000094569"/>
    </source>
</evidence>
<sequence length="154" mass="16734">MEKVFWFAITSFISIFIATVVLMASVGVEAKGPIQNDVARDESFYKAFLAVTNIIFAYIAHVAYFGFVSETQQPRDYPKSLALLHIVENTLYLVSALVIYHFVGPDVKSPALSSAGPLMRKVCYGIAIPTVLIAGVIAGHVASFYPLAHGLGLH</sequence>